<dbReference type="EMBL" id="NBNE01008363">
    <property type="protein sequence ID" value="OWY99561.1"/>
    <property type="molecule type" value="Genomic_DNA"/>
</dbReference>
<proteinExistence type="predicted"/>
<evidence type="ECO:0000313" key="1">
    <source>
        <dbReference type="EMBL" id="OWY99561.1"/>
    </source>
</evidence>
<evidence type="ECO:0000313" key="2">
    <source>
        <dbReference type="Proteomes" id="UP000198211"/>
    </source>
</evidence>
<accession>A0A225V2M3</accession>
<comment type="caution">
    <text evidence="1">The sequence shown here is derived from an EMBL/GenBank/DDBJ whole genome shotgun (WGS) entry which is preliminary data.</text>
</comment>
<sequence>PRAKRIRRPETTSTAFQRRKRCEVISLREEVRALGRELNNLKLKNQKIWESVCQSQTMAFTWCEEVLKQHCRRVVSENLNRKLKEIVARQTEVGNTICSVFQQQDPFYVSIILPLSTKLLILCGVSVGDGCRHI</sequence>
<name>A0A225V2M3_9STRA</name>
<organism evidence="1 2">
    <name type="scientific">Phytophthora megakarya</name>
    <dbReference type="NCBI Taxonomy" id="4795"/>
    <lineage>
        <taxon>Eukaryota</taxon>
        <taxon>Sar</taxon>
        <taxon>Stramenopiles</taxon>
        <taxon>Oomycota</taxon>
        <taxon>Peronosporomycetes</taxon>
        <taxon>Peronosporales</taxon>
        <taxon>Peronosporaceae</taxon>
        <taxon>Phytophthora</taxon>
    </lineage>
</organism>
<dbReference type="OrthoDB" id="129499at2759"/>
<feature type="non-terminal residue" evidence="1">
    <location>
        <position position="1"/>
    </location>
</feature>
<protein>
    <submittedName>
        <fullName evidence="1">Uncharacterized protein</fullName>
    </submittedName>
</protein>
<dbReference type="AlphaFoldDB" id="A0A225V2M3"/>
<gene>
    <name evidence="1" type="ORF">PHMEG_00029416</name>
</gene>
<keyword evidence="2" id="KW-1185">Reference proteome</keyword>
<dbReference type="Proteomes" id="UP000198211">
    <property type="component" value="Unassembled WGS sequence"/>
</dbReference>
<reference evidence="2" key="1">
    <citation type="submission" date="2017-03" db="EMBL/GenBank/DDBJ databases">
        <title>Phytopthora megakarya and P. palmivora, two closely related causual agents of cacao black pod achieved similar genome size and gene model numbers by different mechanisms.</title>
        <authorList>
            <person name="Ali S."/>
            <person name="Shao J."/>
            <person name="Larry D.J."/>
            <person name="Kronmiller B."/>
            <person name="Shen D."/>
            <person name="Strem M.D."/>
            <person name="Melnick R.L."/>
            <person name="Guiltinan M.J."/>
            <person name="Tyler B.M."/>
            <person name="Meinhardt L.W."/>
            <person name="Bailey B.A."/>
        </authorList>
    </citation>
    <scope>NUCLEOTIDE SEQUENCE [LARGE SCALE GENOMIC DNA]</scope>
    <source>
        <strain evidence="2">zdho120</strain>
    </source>
</reference>